<evidence type="ECO:0000313" key="1">
    <source>
        <dbReference type="EMBL" id="KAJ1350654.1"/>
    </source>
</evidence>
<dbReference type="Proteomes" id="UP001196413">
    <property type="component" value="Unassembled WGS sequence"/>
</dbReference>
<proteinExistence type="predicted"/>
<organism evidence="1 2">
    <name type="scientific">Parelaphostrongylus tenuis</name>
    <name type="common">Meningeal worm</name>
    <dbReference type="NCBI Taxonomy" id="148309"/>
    <lineage>
        <taxon>Eukaryota</taxon>
        <taxon>Metazoa</taxon>
        <taxon>Ecdysozoa</taxon>
        <taxon>Nematoda</taxon>
        <taxon>Chromadorea</taxon>
        <taxon>Rhabditida</taxon>
        <taxon>Rhabditina</taxon>
        <taxon>Rhabditomorpha</taxon>
        <taxon>Strongyloidea</taxon>
        <taxon>Metastrongylidae</taxon>
        <taxon>Parelaphostrongylus</taxon>
    </lineage>
</organism>
<dbReference type="AlphaFoldDB" id="A0AAD5MU73"/>
<protein>
    <submittedName>
        <fullName evidence="1">Uncharacterized protein</fullName>
    </submittedName>
</protein>
<evidence type="ECO:0000313" key="2">
    <source>
        <dbReference type="Proteomes" id="UP001196413"/>
    </source>
</evidence>
<accession>A0AAD5MU73</accession>
<comment type="caution">
    <text evidence="1">The sequence shown here is derived from an EMBL/GenBank/DDBJ whole genome shotgun (WGS) entry which is preliminary data.</text>
</comment>
<name>A0AAD5MU73_PARTN</name>
<keyword evidence="2" id="KW-1185">Reference proteome</keyword>
<reference evidence="1" key="1">
    <citation type="submission" date="2021-06" db="EMBL/GenBank/DDBJ databases">
        <title>Parelaphostrongylus tenuis whole genome reference sequence.</title>
        <authorList>
            <person name="Garwood T.J."/>
            <person name="Larsen P.A."/>
            <person name="Fountain-Jones N.M."/>
            <person name="Garbe J.R."/>
            <person name="Macchietto M.G."/>
            <person name="Kania S.A."/>
            <person name="Gerhold R.W."/>
            <person name="Richards J.E."/>
            <person name="Wolf T.M."/>
        </authorList>
    </citation>
    <scope>NUCLEOTIDE SEQUENCE</scope>
    <source>
        <strain evidence="1">MNPRO001-30</strain>
        <tissue evidence="1">Meninges</tissue>
    </source>
</reference>
<gene>
    <name evidence="1" type="ORF">KIN20_006495</name>
</gene>
<sequence>MINDMQPFAGRGLDAFLIKKMKLAIRELVLCHKLRQPRHTFFVFLQLLFMRMADSVNGYVYECPLIQKTVLNE</sequence>
<dbReference type="EMBL" id="JAHQIW010000907">
    <property type="protein sequence ID" value="KAJ1350654.1"/>
    <property type="molecule type" value="Genomic_DNA"/>
</dbReference>